<reference evidence="2" key="1">
    <citation type="submission" date="2023-07" db="EMBL/GenBank/DDBJ databases">
        <title>draft genome sequence of fig (Ficus carica).</title>
        <authorList>
            <person name="Takahashi T."/>
            <person name="Nishimura K."/>
        </authorList>
    </citation>
    <scope>NUCLEOTIDE SEQUENCE</scope>
</reference>
<keyword evidence="3" id="KW-1185">Reference proteome</keyword>
<dbReference type="Proteomes" id="UP001187192">
    <property type="component" value="Unassembled WGS sequence"/>
</dbReference>
<feature type="compositionally biased region" description="Acidic residues" evidence="1">
    <location>
        <begin position="154"/>
        <end position="169"/>
    </location>
</feature>
<name>A0AA88CWD5_FICCA</name>
<proteinExistence type="predicted"/>
<dbReference type="EMBL" id="BTGU01000004">
    <property type="protein sequence ID" value="GMN33041.1"/>
    <property type="molecule type" value="Genomic_DNA"/>
</dbReference>
<feature type="compositionally biased region" description="Acidic residues" evidence="1">
    <location>
        <begin position="190"/>
        <end position="219"/>
    </location>
</feature>
<gene>
    <name evidence="2" type="ORF">TIFTF001_003946</name>
</gene>
<feature type="compositionally biased region" description="Acidic residues" evidence="1">
    <location>
        <begin position="114"/>
        <end position="128"/>
    </location>
</feature>
<evidence type="ECO:0000256" key="1">
    <source>
        <dbReference type="SAM" id="MobiDB-lite"/>
    </source>
</evidence>
<feature type="region of interest" description="Disordered" evidence="1">
    <location>
        <begin position="34"/>
        <end position="57"/>
    </location>
</feature>
<feature type="compositionally biased region" description="Basic and acidic residues" evidence="1">
    <location>
        <begin position="175"/>
        <end position="188"/>
    </location>
</feature>
<evidence type="ECO:0000313" key="3">
    <source>
        <dbReference type="Proteomes" id="UP001187192"/>
    </source>
</evidence>
<evidence type="ECO:0000313" key="2">
    <source>
        <dbReference type="EMBL" id="GMN33041.1"/>
    </source>
</evidence>
<protein>
    <submittedName>
        <fullName evidence="2">Uncharacterized protein</fullName>
    </submittedName>
</protein>
<feature type="compositionally biased region" description="Acidic residues" evidence="1">
    <location>
        <begin position="249"/>
        <end position="274"/>
    </location>
</feature>
<feature type="region of interest" description="Disordered" evidence="1">
    <location>
        <begin position="104"/>
        <end position="283"/>
    </location>
</feature>
<feature type="compositionally biased region" description="Gly residues" evidence="1">
    <location>
        <begin position="222"/>
        <end position="240"/>
    </location>
</feature>
<comment type="caution">
    <text evidence="2">The sequence shown here is derived from an EMBL/GenBank/DDBJ whole genome shotgun (WGS) entry which is preliminary data.</text>
</comment>
<organism evidence="2 3">
    <name type="scientific">Ficus carica</name>
    <name type="common">Common fig</name>
    <dbReference type="NCBI Taxonomy" id="3494"/>
    <lineage>
        <taxon>Eukaryota</taxon>
        <taxon>Viridiplantae</taxon>
        <taxon>Streptophyta</taxon>
        <taxon>Embryophyta</taxon>
        <taxon>Tracheophyta</taxon>
        <taxon>Spermatophyta</taxon>
        <taxon>Magnoliopsida</taxon>
        <taxon>eudicotyledons</taxon>
        <taxon>Gunneridae</taxon>
        <taxon>Pentapetalae</taxon>
        <taxon>rosids</taxon>
        <taxon>fabids</taxon>
        <taxon>Rosales</taxon>
        <taxon>Moraceae</taxon>
        <taxon>Ficeae</taxon>
        <taxon>Ficus</taxon>
    </lineage>
</organism>
<accession>A0AA88CWD5</accession>
<dbReference type="AlphaFoldDB" id="A0AA88CWD5"/>
<sequence>MIRQRRLIDILMVIRFANEVDYCLDDKLKENHLEQQQEADDSDHNPHRKTANNSDHDEILEDHLDRSEADPDQNEIRHRQPQFPFNQVNTLLHGLDSVRIFQNRNHARQVPDDSNIDESGEVGEEEDDRDGKSGGGASQQDDPQHEESDREDVVDQNDGEAPEEGDGEALPDLGDDFHDLAEGDRLGGEDAGDGVDDGGGGEEGEDEEEGEVGSLEEPEVGPLGGDGAAEGGGVAGGEVGVGEAVFVGEDFEEDELGDLEVGEEDEGEREDEGEGYLAEDLPP</sequence>
<feature type="compositionally biased region" description="Basic and acidic residues" evidence="1">
    <location>
        <begin position="142"/>
        <end position="153"/>
    </location>
</feature>